<dbReference type="PANTHER" id="PTHR11575">
    <property type="entry name" value="5'-NUCLEOTIDASE-RELATED"/>
    <property type="match status" value="1"/>
</dbReference>
<evidence type="ECO:0000313" key="8">
    <source>
        <dbReference type="Proteomes" id="UP000295058"/>
    </source>
</evidence>
<reference evidence="5 7" key="1">
    <citation type="submission" date="2017-08" db="EMBL/GenBank/DDBJ databases">
        <title>Draft Genome Sequence of the Marine Bacterium Oceanimonas baumannii ATCC 700832.</title>
        <authorList>
            <person name="Mcclelland W.D."/>
            <person name="Brennan M.A."/>
            <person name="Trachtenberg A.M."/>
            <person name="Maclea K.S."/>
        </authorList>
    </citation>
    <scope>NUCLEOTIDE SEQUENCE [LARGE SCALE GENOMIC DNA]</scope>
    <source>
        <strain evidence="5 7">ATCC 700832</strain>
    </source>
</reference>
<dbReference type="InterPro" id="IPR006179">
    <property type="entry name" value="5_nucleotidase/apyrase"/>
</dbReference>
<dbReference type="EMBL" id="NQJF01000016">
    <property type="protein sequence ID" value="OYD21318.1"/>
    <property type="molecule type" value="Genomic_DNA"/>
</dbReference>
<dbReference type="InterPro" id="IPR004843">
    <property type="entry name" value="Calcineurin-like_PHP"/>
</dbReference>
<keyword evidence="2" id="KW-0378">Hydrolase</keyword>
<dbReference type="PRINTS" id="PR01607">
    <property type="entry name" value="APYRASEFAMLY"/>
</dbReference>
<name>A0A235C9L0_9GAMM</name>
<dbReference type="GO" id="GO:0009166">
    <property type="term" value="P:nucleotide catabolic process"/>
    <property type="evidence" value="ECO:0007669"/>
    <property type="project" value="InterPro"/>
</dbReference>
<evidence type="ECO:0000256" key="1">
    <source>
        <dbReference type="ARBA" id="ARBA00022729"/>
    </source>
</evidence>
<dbReference type="InterPro" id="IPR008334">
    <property type="entry name" value="5'-Nucleotdase_C"/>
</dbReference>
<dbReference type="InterPro" id="IPR029052">
    <property type="entry name" value="Metallo-depent_PP-like"/>
</dbReference>
<dbReference type="PROSITE" id="PS51257">
    <property type="entry name" value="PROKAR_LIPOPROTEIN"/>
    <property type="match status" value="1"/>
</dbReference>
<dbReference type="Pfam" id="PF02872">
    <property type="entry name" value="5_nucleotid_C"/>
    <property type="match status" value="1"/>
</dbReference>
<feature type="domain" description="5'-Nucleotidase C-terminal" evidence="4">
    <location>
        <begin position="392"/>
        <end position="563"/>
    </location>
</feature>
<gene>
    <name evidence="5" type="ORF">B6S09_16190</name>
    <name evidence="6" type="ORF">LY04_03282</name>
</gene>
<reference evidence="6 8" key="2">
    <citation type="submission" date="2019-03" db="EMBL/GenBank/DDBJ databases">
        <title>Genomic Encyclopedia of Archaeal and Bacterial Type Strains, Phase II (KMG-II): from individual species to whole genera.</title>
        <authorList>
            <person name="Goeker M."/>
        </authorList>
    </citation>
    <scope>NUCLEOTIDE SEQUENCE [LARGE SCALE GENOMIC DNA]</scope>
    <source>
        <strain evidence="6 8">DSM 15594</strain>
    </source>
</reference>
<dbReference type="GO" id="GO:0008768">
    <property type="term" value="F:UDP-sugar diphosphatase activity"/>
    <property type="evidence" value="ECO:0007669"/>
    <property type="project" value="TreeGrafter"/>
</dbReference>
<evidence type="ECO:0000313" key="6">
    <source>
        <dbReference type="EMBL" id="TDW55797.1"/>
    </source>
</evidence>
<accession>A0A235C9L0</accession>
<evidence type="ECO:0000313" key="5">
    <source>
        <dbReference type="EMBL" id="OYD21318.1"/>
    </source>
</evidence>
<comment type="similarity">
    <text evidence="2">Belongs to the 5'-nucleotidase family.</text>
</comment>
<dbReference type="GO" id="GO:0030288">
    <property type="term" value="C:outer membrane-bounded periplasmic space"/>
    <property type="evidence" value="ECO:0007669"/>
    <property type="project" value="TreeGrafter"/>
</dbReference>
<evidence type="ECO:0000313" key="7">
    <source>
        <dbReference type="Proteomes" id="UP000243640"/>
    </source>
</evidence>
<evidence type="ECO:0000259" key="3">
    <source>
        <dbReference type="Pfam" id="PF00149"/>
    </source>
</evidence>
<evidence type="ECO:0000256" key="2">
    <source>
        <dbReference type="RuleBase" id="RU362119"/>
    </source>
</evidence>
<dbReference type="Proteomes" id="UP000295058">
    <property type="component" value="Unassembled WGS sequence"/>
</dbReference>
<dbReference type="GO" id="GO:0000166">
    <property type="term" value="F:nucleotide binding"/>
    <property type="evidence" value="ECO:0007669"/>
    <property type="project" value="UniProtKB-KW"/>
</dbReference>
<dbReference type="AlphaFoldDB" id="A0A235C9L0"/>
<dbReference type="SUPFAM" id="SSF55816">
    <property type="entry name" value="5'-nucleotidase (syn. UDP-sugar hydrolase), C-terminal domain"/>
    <property type="match status" value="1"/>
</dbReference>
<comment type="caution">
    <text evidence="5">The sequence shown here is derived from an EMBL/GenBank/DDBJ whole genome shotgun (WGS) entry which is preliminary data.</text>
</comment>
<proteinExistence type="inferred from homology"/>
<keyword evidence="8" id="KW-1185">Reference proteome</keyword>
<dbReference type="Pfam" id="PF00149">
    <property type="entry name" value="Metallophos"/>
    <property type="match status" value="1"/>
</dbReference>
<dbReference type="Proteomes" id="UP000243640">
    <property type="component" value="Unassembled WGS sequence"/>
</dbReference>
<protein>
    <submittedName>
        <fullName evidence="5 6">5'-nucleotidase</fullName>
    </submittedName>
</protein>
<sequence>MNKPLLTGALALAVSGCASQQPDMPFTLTLAHINDTHSHFDASDAPLMLDGHQLYTRLGGHPRLLSQANVLREQARQNKQPLLFVHGGDAWQGTGYFKLNQGAMNADILSRLGLDAMVLGNHEFDLGQQHLATFIQSVNFPLVAANLDTRREPALKGAENLYPYVLYAFDGHNKERLESMEDAGGDAVVAVIGLVLEDMPEMVAETGRLRFEQEVAAAQRTVDTLRAQGVQHIVAVTHLGLERDQRLAAGVNGIDVIVGGHSHSLLGDFSDLGMGKQPAYAQLFSNPDGRAKTCVVQAGQYAQAIGKVTVTFTPDGRVSRCEGGNTLLTDGVFYRDIRRGEQHRVSEAQQQGLNELIASDERITVIKEDEALRRHIDEQYRPVLNAAYGKVIGHVPAALGHRRLPGRDGAQSDVAPLVAASQLYWVNTPAVQAVTGRKADIALVNAGSVRAAVEPGELKEGHVSLELLPFANPLSMVSLTGRQIAALLLETINASLPEGAHTGRFPYAAGLRFEFDETRKGAGFLRSLEVRKADGWEKVDANASYTVVMNGYSASGNDGWNTLFKTQQVLTDRIDLAWVDGKLTAFPVARLDKTGGGAIQVHYINQPLNCRTRGVKCNTDASAFVEYVRDQRPLLSPLNDTGVTLNRLQ</sequence>
<feature type="domain" description="Calcineurin-like phosphoesterase" evidence="3">
    <location>
        <begin position="29"/>
        <end position="264"/>
    </location>
</feature>
<dbReference type="OrthoDB" id="9803927at2"/>
<dbReference type="Gene3D" id="3.90.780.10">
    <property type="entry name" value="5'-Nucleotidase, C-terminal domain"/>
    <property type="match status" value="1"/>
</dbReference>
<dbReference type="EMBL" id="SODO01000017">
    <property type="protein sequence ID" value="TDW55797.1"/>
    <property type="molecule type" value="Genomic_DNA"/>
</dbReference>
<dbReference type="GO" id="GO:0008253">
    <property type="term" value="F:5'-nucleotidase activity"/>
    <property type="evidence" value="ECO:0007669"/>
    <property type="project" value="TreeGrafter"/>
</dbReference>
<evidence type="ECO:0000259" key="4">
    <source>
        <dbReference type="Pfam" id="PF02872"/>
    </source>
</evidence>
<dbReference type="SUPFAM" id="SSF56300">
    <property type="entry name" value="Metallo-dependent phosphatases"/>
    <property type="match status" value="1"/>
</dbReference>
<dbReference type="Gene3D" id="3.60.21.10">
    <property type="match status" value="1"/>
</dbReference>
<keyword evidence="2" id="KW-0547">Nucleotide-binding</keyword>
<dbReference type="PANTHER" id="PTHR11575:SF24">
    <property type="entry name" value="5'-NUCLEOTIDASE"/>
    <property type="match status" value="1"/>
</dbReference>
<organism evidence="5 7">
    <name type="scientific">Oceanimonas baumannii</name>
    <dbReference type="NCBI Taxonomy" id="129578"/>
    <lineage>
        <taxon>Bacteria</taxon>
        <taxon>Pseudomonadati</taxon>
        <taxon>Pseudomonadota</taxon>
        <taxon>Gammaproteobacteria</taxon>
        <taxon>Aeromonadales</taxon>
        <taxon>Aeromonadaceae</taxon>
        <taxon>Oceanimonas</taxon>
    </lineage>
</organism>
<keyword evidence="1" id="KW-0732">Signal</keyword>
<dbReference type="RefSeq" id="WP_094279536.1">
    <property type="nucleotide sequence ID" value="NZ_NQJF01000016.1"/>
</dbReference>
<dbReference type="InterPro" id="IPR036907">
    <property type="entry name" value="5'-Nucleotdase_C_sf"/>
</dbReference>